<dbReference type="Pfam" id="PF10065">
    <property type="entry name" value="DUF2303"/>
    <property type="match status" value="1"/>
</dbReference>
<evidence type="ECO:0000313" key="2">
    <source>
        <dbReference type="EMBL" id="SEN94912.1"/>
    </source>
</evidence>
<name>A0A1H8KPQ8_9RHOB</name>
<dbReference type="EMBL" id="FOCE01000009">
    <property type="protein sequence ID" value="SEN94912.1"/>
    <property type="molecule type" value="Genomic_DNA"/>
</dbReference>
<dbReference type="OrthoDB" id="7822597at2"/>
<accession>A0A1H8KPQ8</accession>
<feature type="compositionally biased region" description="Pro residues" evidence="1">
    <location>
        <begin position="1"/>
        <end position="14"/>
    </location>
</feature>
<evidence type="ECO:0000313" key="3">
    <source>
        <dbReference type="Proteomes" id="UP000198761"/>
    </source>
</evidence>
<dbReference type="RefSeq" id="WP_091302824.1">
    <property type="nucleotide sequence ID" value="NZ_FOCE01000009.1"/>
</dbReference>
<organism evidence="2 3">
    <name type="scientific">Gemmobacter aquatilis</name>
    <dbReference type="NCBI Taxonomy" id="933059"/>
    <lineage>
        <taxon>Bacteria</taxon>
        <taxon>Pseudomonadati</taxon>
        <taxon>Pseudomonadota</taxon>
        <taxon>Alphaproteobacteria</taxon>
        <taxon>Rhodobacterales</taxon>
        <taxon>Paracoccaceae</taxon>
        <taxon>Gemmobacter</taxon>
    </lineage>
</organism>
<feature type="region of interest" description="Disordered" evidence="1">
    <location>
        <begin position="1"/>
        <end position="20"/>
    </location>
</feature>
<dbReference type="Proteomes" id="UP000198761">
    <property type="component" value="Unassembled WGS sequence"/>
</dbReference>
<dbReference type="STRING" id="933059.SAMN04488103_109164"/>
<gene>
    <name evidence="2" type="ORF">SAMN04488103_109164</name>
</gene>
<proteinExistence type="predicted"/>
<sequence>MSKPVPPEATPPATPAAHSPREALDTAIRAAYLANPVITGADGRQSIVLPREFSLQPIPDEARLPAIPAQRVTVDDRASLVTYANRFRDDRSLIVADFDALEIAAHLDWHPHNTHEDFLTSGAQKHSVTLKLRPSEEFARWDDMEGKFVPQAEFARFLEENSSDVGFPEAATMIEISRDFEATVGQSYKSSVRLDNGDRKLVFETDTKVQNGVTIPQKFTLSIPIYNGEQPDTLVALFRWRAMGGGVIALGFQWHRVEYQRRAHFAQIAASAAEDTGLPWIMGRKA</sequence>
<dbReference type="AlphaFoldDB" id="A0A1H8KPQ8"/>
<protein>
    <submittedName>
        <fullName evidence="2">Uncharacterized conserved protein</fullName>
    </submittedName>
</protein>
<dbReference type="InterPro" id="IPR019276">
    <property type="entry name" value="DUF2303"/>
</dbReference>
<keyword evidence="3" id="KW-1185">Reference proteome</keyword>
<evidence type="ECO:0000256" key="1">
    <source>
        <dbReference type="SAM" id="MobiDB-lite"/>
    </source>
</evidence>
<reference evidence="2 3" key="1">
    <citation type="submission" date="2016-10" db="EMBL/GenBank/DDBJ databases">
        <authorList>
            <person name="de Groot N.N."/>
        </authorList>
    </citation>
    <scope>NUCLEOTIDE SEQUENCE [LARGE SCALE GENOMIC DNA]</scope>
    <source>
        <strain evidence="2 3">DSM 3857</strain>
    </source>
</reference>